<dbReference type="PRINTS" id="PR01949">
    <property type="entry name" value="INTLKN15FISH"/>
</dbReference>
<evidence type="ECO:0000256" key="3">
    <source>
        <dbReference type="ARBA" id="ARBA00022514"/>
    </source>
</evidence>
<gene>
    <name evidence="8" type="ORF">XNOV1_A018288</name>
</gene>
<dbReference type="Proteomes" id="UP001178508">
    <property type="component" value="Chromosome 3"/>
</dbReference>
<comment type="similarity">
    <text evidence="2 7">Belongs to the IL-15/IL-21 family.</text>
</comment>
<keyword evidence="5" id="KW-0732">Signal</keyword>
<dbReference type="Pfam" id="PF02372">
    <property type="entry name" value="IL15"/>
    <property type="match status" value="1"/>
</dbReference>
<dbReference type="PANTHER" id="PTHR14356:SF3">
    <property type="entry name" value="INTERLEUKIN-15"/>
    <property type="match status" value="1"/>
</dbReference>
<evidence type="ECO:0000313" key="9">
    <source>
        <dbReference type="Proteomes" id="UP001178508"/>
    </source>
</evidence>
<evidence type="ECO:0000313" key="8">
    <source>
        <dbReference type="EMBL" id="CAJ1052460.1"/>
    </source>
</evidence>
<dbReference type="PRINTS" id="PR01930">
    <property type="entry name" value="INTRLEUKIN15"/>
</dbReference>
<protein>
    <recommendedName>
        <fullName evidence="7">Interleukin</fullName>
    </recommendedName>
</protein>
<dbReference type="InterPro" id="IPR009079">
    <property type="entry name" value="4_helix_cytokine-like_core"/>
</dbReference>
<evidence type="ECO:0000256" key="6">
    <source>
        <dbReference type="ARBA" id="ARBA00023157"/>
    </source>
</evidence>
<dbReference type="GO" id="GO:0050778">
    <property type="term" value="P:positive regulation of immune response"/>
    <property type="evidence" value="ECO:0007669"/>
    <property type="project" value="TreeGrafter"/>
</dbReference>
<dbReference type="InterPro" id="IPR020439">
    <property type="entry name" value="IL-15"/>
</dbReference>
<evidence type="ECO:0000256" key="1">
    <source>
        <dbReference type="ARBA" id="ARBA00004613"/>
    </source>
</evidence>
<evidence type="ECO:0000256" key="4">
    <source>
        <dbReference type="ARBA" id="ARBA00022525"/>
    </source>
</evidence>
<evidence type="ECO:0000256" key="2">
    <source>
        <dbReference type="ARBA" id="ARBA00006050"/>
    </source>
</evidence>
<dbReference type="SUPFAM" id="SSF47266">
    <property type="entry name" value="4-helical cytokines"/>
    <property type="match status" value="1"/>
</dbReference>
<dbReference type="EMBL" id="OY660866">
    <property type="protein sequence ID" value="CAJ1052460.1"/>
    <property type="molecule type" value="Genomic_DNA"/>
</dbReference>
<dbReference type="PANTHER" id="PTHR14356">
    <property type="entry name" value="INTERLEUKIN-15-RELATED"/>
    <property type="match status" value="1"/>
</dbReference>
<name>A0AAV1EUU8_XYRNO</name>
<dbReference type="InterPro" id="IPR003443">
    <property type="entry name" value="IL-15/IL-21_fam"/>
</dbReference>
<evidence type="ECO:0000256" key="7">
    <source>
        <dbReference type="RuleBase" id="RU003453"/>
    </source>
</evidence>
<keyword evidence="3 7" id="KW-0202">Cytokine</keyword>
<dbReference type="AlphaFoldDB" id="A0AAV1EUU8"/>
<keyword evidence="4" id="KW-0964">Secreted</keyword>
<dbReference type="InterPro" id="IPR020410">
    <property type="entry name" value="IL-15_fish"/>
</dbReference>
<dbReference type="GO" id="GO:0042119">
    <property type="term" value="P:neutrophil activation"/>
    <property type="evidence" value="ECO:0007669"/>
    <property type="project" value="TreeGrafter"/>
</dbReference>
<dbReference type="Gene3D" id="1.20.1250.70">
    <property type="entry name" value="Interleukin-15/Interleukin-21"/>
    <property type="match status" value="1"/>
</dbReference>
<dbReference type="GO" id="GO:0005126">
    <property type="term" value="F:cytokine receptor binding"/>
    <property type="evidence" value="ECO:0007669"/>
    <property type="project" value="InterPro"/>
</dbReference>
<sequence length="177" mass="20131">MTDFMTAPPVILVKSTYPGDRNTKCIQFQLACNLCSESHKTQVWLCFLILSLLSSCSSAVSVRDITHLQICLDRLKPYIQNSDAMLYAPSSADVKKDCKMMSLQCYMLELKMVTVEEEIMDERSDCIFDFYDILPPEATYVGCPPCEAYPLKNITIFIEQLSKLLKELTLMRNVQGT</sequence>
<dbReference type="GO" id="GO:0042102">
    <property type="term" value="P:positive regulation of T cell proliferation"/>
    <property type="evidence" value="ECO:0007669"/>
    <property type="project" value="TreeGrafter"/>
</dbReference>
<evidence type="ECO:0000256" key="5">
    <source>
        <dbReference type="ARBA" id="ARBA00022729"/>
    </source>
</evidence>
<keyword evidence="6" id="KW-1015">Disulfide bond</keyword>
<dbReference type="GO" id="GO:0005125">
    <property type="term" value="F:cytokine activity"/>
    <property type="evidence" value="ECO:0007669"/>
    <property type="project" value="UniProtKB-KW"/>
</dbReference>
<dbReference type="GO" id="GO:0006955">
    <property type="term" value="P:immune response"/>
    <property type="evidence" value="ECO:0007669"/>
    <property type="project" value="InterPro"/>
</dbReference>
<dbReference type="GO" id="GO:0005615">
    <property type="term" value="C:extracellular space"/>
    <property type="evidence" value="ECO:0007669"/>
    <property type="project" value="UniProtKB-KW"/>
</dbReference>
<reference evidence="8" key="1">
    <citation type="submission" date="2023-08" db="EMBL/GenBank/DDBJ databases">
        <authorList>
            <person name="Alioto T."/>
            <person name="Alioto T."/>
            <person name="Gomez Garrido J."/>
        </authorList>
    </citation>
    <scope>NUCLEOTIDE SEQUENCE</scope>
</reference>
<accession>A0AAV1EUU8</accession>
<organism evidence="8 9">
    <name type="scientific">Xyrichtys novacula</name>
    <name type="common">Pearly razorfish</name>
    <name type="synonym">Hemipteronotus novacula</name>
    <dbReference type="NCBI Taxonomy" id="13765"/>
    <lineage>
        <taxon>Eukaryota</taxon>
        <taxon>Metazoa</taxon>
        <taxon>Chordata</taxon>
        <taxon>Craniata</taxon>
        <taxon>Vertebrata</taxon>
        <taxon>Euteleostomi</taxon>
        <taxon>Actinopterygii</taxon>
        <taxon>Neopterygii</taxon>
        <taxon>Teleostei</taxon>
        <taxon>Neoteleostei</taxon>
        <taxon>Acanthomorphata</taxon>
        <taxon>Eupercaria</taxon>
        <taxon>Labriformes</taxon>
        <taxon>Labridae</taxon>
        <taxon>Xyrichtys</taxon>
    </lineage>
</organism>
<dbReference type="GO" id="GO:0001819">
    <property type="term" value="P:positive regulation of cytokine production"/>
    <property type="evidence" value="ECO:0007669"/>
    <property type="project" value="TreeGrafter"/>
</dbReference>
<keyword evidence="9" id="KW-1185">Reference proteome</keyword>
<proteinExistence type="inferred from homology"/>
<comment type="subcellular location">
    <subcellularLocation>
        <location evidence="1">Secreted</location>
    </subcellularLocation>
</comment>